<dbReference type="Proteomes" id="UP000492821">
    <property type="component" value="Unassembled WGS sequence"/>
</dbReference>
<protein>
    <submittedName>
        <fullName evidence="2">DUF4166 domain-containing protein</fullName>
    </submittedName>
</protein>
<organism evidence="1 2">
    <name type="scientific">Panagrellus redivivus</name>
    <name type="common">Microworm</name>
    <dbReference type="NCBI Taxonomy" id="6233"/>
    <lineage>
        <taxon>Eukaryota</taxon>
        <taxon>Metazoa</taxon>
        <taxon>Ecdysozoa</taxon>
        <taxon>Nematoda</taxon>
        <taxon>Chromadorea</taxon>
        <taxon>Rhabditida</taxon>
        <taxon>Tylenchina</taxon>
        <taxon>Panagrolaimomorpha</taxon>
        <taxon>Panagrolaimoidea</taxon>
        <taxon>Panagrolaimidae</taxon>
        <taxon>Panagrellus</taxon>
    </lineage>
</organism>
<proteinExistence type="predicted"/>
<dbReference type="WBParaSite" id="Pan_g5531.t1">
    <property type="protein sequence ID" value="Pan_g5531.t1"/>
    <property type="gene ID" value="Pan_g5531"/>
</dbReference>
<keyword evidence="1" id="KW-1185">Reference proteome</keyword>
<name>A0A7E4W0Z4_PANRE</name>
<accession>A0A7E4W0Z4</accession>
<reference evidence="1" key="1">
    <citation type="journal article" date="2013" name="Genetics">
        <title>The draft genome and transcriptome of Panagrellus redivivus are shaped by the harsh demands of a free-living lifestyle.</title>
        <authorList>
            <person name="Srinivasan J."/>
            <person name="Dillman A.R."/>
            <person name="Macchietto M.G."/>
            <person name="Heikkinen L."/>
            <person name="Lakso M."/>
            <person name="Fracchia K.M."/>
            <person name="Antoshechkin I."/>
            <person name="Mortazavi A."/>
            <person name="Wong G."/>
            <person name="Sternberg P.W."/>
        </authorList>
    </citation>
    <scope>NUCLEOTIDE SEQUENCE [LARGE SCALE GENOMIC DNA]</scope>
    <source>
        <strain evidence="1">MT8872</strain>
    </source>
</reference>
<evidence type="ECO:0000313" key="1">
    <source>
        <dbReference type="Proteomes" id="UP000492821"/>
    </source>
</evidence>
<evidence type="ECO:0000313" key="2">
    <source>
        <dbReference type="WBParaSite" id="Pan_g5531.t1"/>
    </source>
</evidence>
<sequence length="211" mass="24298">MLSQRLLPLFSAEWKEHRHNLFDLPPFWLPKIRDVAVKHMINRGIKQGVVVEKFDSVAIVFLYGSIPEVAIAFRRLTRHTFRELRLGTVVGAALCPVVNGVSRLFNRAVTAFGDVDWPGYTQLDSKGRYTVILEFELYDVRIDGIICTIQEPQHGRVLIPPFTPLKTFLVNELWTVNTVISARIHYDVRMHEGFTTFFEFDGTFQVLPPKK</sequence>
<reference evidence="2" key="2">
    <citation type="submission" date="2020-10" db="UniProtKB">
        <authorList>
            <consortium name="WormBaseParasite"/>
        </authorList>
    </citation>
    <scope>IDENTIFICATION</scope>
</reference>
<dbReference type="AlphaFoldDB" id="A0A7E4W0Z4"/>